<dbReference type="AlphaFoldDB" id="A0A372JMK4"/>
<keyword evidence="3" id="KW-1185">Reference proteome</keyword>
<keyword evidence="1" id="KW-0812">Transmembrane</keyword>
<name>A0A372JMK4_9ACTN</name>
<dbReference type="EMBL" id="QURH01000236">
    <property type="protein sequence ID" value="RFU41056.1"/>
    <property type="molecule type" value="Genomic_DNA"/>
</dbReference>
<reference evidence="2 3" key="1">
    <citation type="submission" date="2018-08" db="EMBL/GenBank/DDBJ databases">
        <title>Actinomadura jelena sp. nov., a novel Actinomycete isolated from soil in Chad.</title>
        <authorList>
            <person name="Shi L."/>
        </authorList>
    </citation>
    <scope>NUCLEOTIDE SEQUENCE [LARGE SCALE GENOMIC DNA]</scope>
    <source>
        <strain evidence="2 3">NEAU-G17</strain>
    </source>
</reference>
<keyword evidence="1" id="KW-0472">Membrane</keyword>
<evidence type="ECO:0000256" key="1">
    <source>
        <dbReference type="SAM" id="Phobius"/>
    </source>
</evidence>
<organism evidence="2 3">
    <name type="scientific">Actinomadura logoneensis</name>
    <dbReference type="NCBI Taxonomy" id="2293572"/>
    <lineage>
        <taxon>Bacteria</taxon>
        <taxon>Bacillati</taxon>
        <taxon>Actinomycetota</taxon>
        <taxon>Actinomycetes</taxon>
        <taxon>Streptosporangiales</taxon>
        <taxon>Thermomonosporaceae</taxon>
        <taxon>Actinomadura</taxon>
    </lineage>
</organism>
<proteinExistence type="predicted"/>
<accession>A0A372JMK4</accession>
<keyword evidence="1" id="KW-1133">Transmembrane helix</keyword>
<dbReference type="OrthoDB" id="4310037at2"/>
<gene>
    <name evidence="2" type="ORF">DZF91_13875</name>
</gene>
<comment type="caution">
    <text evidence="2">The sequence shown here is derived from an EMBL/GenBank/DDBJ whole genome shotgun (WGS) entry which is preliminary data.</text>
</comment>
<evidence type="ECO:0000313" key="2">
    <source>
        <dbReference type="EMBL" id="RFU41056.1"/>
    </source>
</evidence>
<dbReference type="Proteomes" id="UP000261811">
    <property type="component" value="Unassembled WGS sequence"/>
</dbReference>
<protein>
    <submittedName>
        <fullName evidence="2">Uncharacterized protein</fullName>
    </submittedName>
</protein>
<dbReference type="RefSeq" id="WP_117357885.1">
    <property type="nucleotide sequence ID" value="NZ_QURH01000236.1"/>
</dbReference>
<sequence>MTEEGPLTVELALAELRRGTDVRIAGLEGRIALLYQRDDLHDRRTDELSRQIQELDDRITAAEREQVTRGSLDTRFRHTVALLSLITAAAAVLATVLTALLSR</sequence>
<evidence type="ECO:0000313" key="3">
    <source>
        <dbReference type="Proteomes" id="UP000261811"/>
    </source>
</evidence>
<feature type="transmembrane region" description="Helical" evidence="1">
    <location>
        <begin position="79"/>
        <end position="101"/>
    </location>
</feature>